<dbReference type="Pfam" id="PF13520">
    <property type="entry name" value="AA_permease_2"/>
    <property type="match status" value="1"/>
</dbReference>
<comment type="subcellular location">
    <subcellularLocation>
        <location evidence="1">Membrane</location>
        <topology evidence="1">Multi-pass membrane protein</topology>
    </subcellularLocation>
</comment>
<dbReference type="RefSeq" id="WP_090642726.1">
    <property type="nucleotide sequence ID" value="NZ_CBCRYE010000001.1"/>
</dbReference>
<keyword evidence="5 6" id="KW-0472">Membrane</keyword>
<dbReference type="OrthoDB" id="9804700at2"/>
<dbReference type="PANTHER" id="PTHR43243:SF4">
    <property type="entry name" value="CATIONIC AMINO ACID TRANSPORTER 4"/>
    <property type="match status" value="1"/>
</dbReference>
<reference evidence="8" key="1">
    <citation type="submission" date="2016-10" db="EMBL/GenBank/DDBJ databases">
        <authorList>
            <person name="Varghese N."/>
            <person name="Submissions S."/>
        </authorList>
    </citation>
    <scope>NUCLEOTIDE SEQUENCE [LARGE SCALE GENOMIC DNA]</scope>
    <source>
        <strain evidence="8">CGMCC 1.3431</strain>
    </source>
</reference>
<dbReference type="AlphaFoldDB" id="A0A1G4PCW2"/>
<feature type="transmembrane region" description="Helical" evidence="6">
    <location>
        <begin position="458"/>
        <end position="478"/>
    </location>
</feature>
<dbReference type="InterPro" id="IPR002293">
    <property type="entry name" value="AA/rel_permease1"/>
</dbReference>
<dbReference type="Proteomes" id="UP000199150">
    <property type="component" value="Unassembled WGS sequence"/>
</dbReference>
<feature type="transmembrane region" description="Helical" evidence="6">
    <location>
        <begin position="397"/>
        <end position="418"/>
    </location>
</feature>
<evidence type="ECO:0000256" key="6">
    <source>
        <dbReference type="SAM" id="Phobius"/>
    </source>
</evidence>
<evidence type="ECO:0000313" key="7">
    <source>
        <dbReference type="EMBL" id="SCW30101.1"/>
    </source>
</evidence>
<dbReference type="STRING" id="260084.SAMN02927928_0262"/>
<gene>
    <name evidence="7" type="ORF">SAMN02927928_0262</name>
</gene>
<dbReference type="Gene3D" id="1.20.1740.10">
    <property type="entry name" value="Amino acid/polyamine transporter I"/>
    <property type="match status" value="1"/>
</dbReference>
<feature type="transmembrane region" description="Helical" evidence="6">
    <location>
        <begin position="159"/>
        <end position="179"/>
    </location>
</feature>
<feature type="transmembrane region" description="Helical" evidence="6">
    <location>
        <begin position="232"/>
        <end position="251"/>
    </location>
</feature>
<organism evidence="7 8">
    <name type="scientific">Asticcacaulis taihuensis</name>
    <dbReference type="NCBI Taxonomy" id="260084"/>
    <lineage>
        <taxon>Bacteria</taxon>
        <taxon>Pseudomonadati</taxon>
        <taxon>Pseudomonadota</taxon>
        <taxon>Alphaproteobacteria</taxon>
        <taxon>Caulobacterales</taxon>
        <taxon>Caulobacteraceae</taxon>
        <taxon>Asticcacaulis</taxon>
    </lineage>
</organism>
<feature type="transmembrane region" description="Helical" evidence="6">
    <location>
        <begin position="28"/>
        <end position="51"/>
    </location>
</feature>
<dbReference type="GO" id="GO:0016020">
    <property type="term" value="C:membrane"/>
    <property type="evidence" value="ECO:0007669"/>
    <property type="project" value="UniProtKB-SubCell"/>
</dbReference>
<keyword evidence="4 6" id="KW-1133">Transmembrane helix</keyword>
<evidence type="ECO:0000256" key="5">
    <source>
        <dbReference type="ARBA" id="ARBA00023136"/>
    </source>
</evidence>
<protein>
    <submittedName>
        <fullName evidence="7">Amino acid/polyamine/organocation transporter, APC superfamily (TC 2.A.3)</fullName>
    </submittedName>
</protein>
<evidence type="ECO:0000256" key="4">
    <source>
        <dbReference type="ARBA" id="ARBA00022989"/>
    </source>
</evidence>
<evidence type="ECO:0000256" key="3">
    <source>
        <dbReference type="ARBA" id="ARBA00022692"/>
    </source>
</evidence>
<feature type="transmembrane region" description="Helical" evidence="6">
    <location>
        <begin position="272"/>
        <end position="294"/>
    </location>
</feature>
<dbReference type="PANTHER" id="PTHR43243">
    <property type="entry name" value="INNER MEMBRANE TRANSPORTER YGJI-RELATED"/>
    <property type="match status" value="1"/>
</dbReference>
<evidence type="ECO:0000313" key="8">
    <source>
        <dbReference type="Proteomes" id="UP000199150"/>
    </source>
</evidence>
<keyword evidence="8" id="KW-1185">Reference proteome</keyword>
<evidence type="ECO:0000256" key="2">
    <source>
        <dbReference type="ARBA" id="ARBA00022448"/>
    </source>
</evidence>
<feature type="transmembrane region" description="Helical" evidence="6">
    <location>
        <begin position="351"/>
        <end position="376"/>
    </location>
</feature>
<dbReference type="EMBL" id="FMTS01000001">
    <property type="protein sequence ID" value="SCW30101.1"/>
    <property type="molecule type" value="Genomic_DNA"/>
</dbReference>
<dbReference type="GO" id="GO:0015171">
    <property type="term" value="F:amino acid transmembrane transporter activity"/>
    <property type="evidence" value="ECO:0007669"/>
    <property type="project" value="TreeGrafter"/>
</dbReference>
<keyword evidence="3 6" id="KW-0812">Transmembrane</keyword>
<feature type="transmembrane region" description="Helical" evidence="6">
    <location>
        <begin position="484"/>
        <end position="502"/>
    </location>
</feature>
<accession>A0A1G4PCW2</accession>
<proteinExistence type="predicted"/>
<sequence>MNPLRIKSLDAILATAEKKSLHRSLGPVQLTLLGIGAVIGTGIFVLTAAAAQKAGPGMMISFIIAGAVCAVAALCYSELASMVPVAGSAYTYSYAVMGEMVAWLVGWALILEYALGASAVAVGWSGHIVGFLDDIGIHIPHALTVGPPISIGFIKGGEIGGVLNLPAVIITGIVTLLLVIGTKESATANAVLVAIKIAALLLFIVLTLPLVTGHMDNFSPFTPRGWGNPLDGTGTGVLGAAASIFFAYVGFDAVSTAAEETKNPQRNVPIGLIASLGICTIFYILVATGVIGSFGAQPLADPATGQYFADGSTELYASAACQAAHAPLVCSKEALAHVLREVNSNPLFGNLIGLAATIALPSVVLLMMFGQTRVFFVMARDGLLPKGLSAVHTKFKTPWVITLVTGVVVAIAAAFLPVGSLADYSNAGTLFAFAAVSLGVMILRFTDKTRNRPFKTPLLWIIAPLSIFGCVLLFVSLGTESKQVFFGWTAIGLVLYFAYGFWHSNVRKGIIEDHENDADLPPPPGTT</sequence>
<feature type="transmembrane region" description="Helical" evidence="6">
    <location>
        <begin position="424"/>
        <end position="446"/>
    </location>
</feature>
<keyword evidence="2" id="KW-0813">Transport</keyword>
<feature type="transmembrane region" description="Helical" evidence="6">
    <location>
        <begin position="57"/>
        <end position="77"/>
    </location>
</feature>
<feature type="transmembrane region" description="Helical" evidence="6">
    <location>
        <begin position="191"/>
        <end position="212"/>
    </location>
</feature>
<name>A0A1G4PCW2_9CAUL</name>
<dbReference type="PIRSF" id="PIRSF006060">
    <property type="entry name" value="AA_transporter"/>
    <property type="match status" value="1"/>
</dbReference>
<evidence type="ECO:0000256" key="1">
    <source>
        <dbReference type="ARBA" id="ARBA00004141"/>
    </source>
</evidence>